<name>A0ABP7DRN9_9ACTN</name>
<protein>
    <recommendedName>
        <fullName evidence="5">23S rRNA m(1)G-748 methyltransferase</fullName>
    </recommendedName>
</protein>
<comment type="caution">
    <text evidence="3">The sequence shown here is derived from an EMBL/GenBank/DDBJ whole genome shotgun (WGS) entry which is preliminary data.</text>
</comment>
<evidence type="ECO:0000313" key="4">
    <source>
        <dbReference type="Proteomes" id="UP001500051"/>
    </source>
</evidence>
<dbReference type="InterPro" id="IPR029063">
    <property type="entry name" value="SAM-dependent_MTases_sf"/>
</dbReference>
<evidence type="ECO:0000259" key="1">
    <source>
        <dbReference type="Pfam" id="PF13649"/>
    </source>
</evidence>
<organism evidence="3 4">
    <name type="scientific">Microlunatus aurantiacus</name>
    <dbReference type="NCBI Taxonomy" id="446786"/>
    <lineage>
        <taxon>Bacteria</taxon>
        <taxon>Bacillati</taxon>
        <taxon>Actinomycetota</taxon>
        <taxon>Actinomycetes</taxon>
        <taxon>Propionibacteriales</taxon>
        <taxon>Propionibacteriaceae</taxon>
        <taxon>Microlunatus</taxon>
    </lineage>
</organism>
<keyword evidence="4" id="KW-1185">Reference proteome</keyword>
<reference evidence="4" key="1">
    <citation type="journal article" date="2019" name="Int. J. Syst. Evol. Microbiol.">
        <title>The Global Catalogue of Microorganisms (GCM) 10K type strain sequencing project: providing services to taxonomists for standard genome sequencing and annotation.</title>
        <authorList>
            <consortium name="The Broad Institute Genomics Platform"/>
            <consortium name="The Broad Institute Genome Sequencing Center for Infectious Disease"/>
            <person name="Wu L."/>
            <person name="Ma J."/>
        </authorList>
    </citation>
    <scope>NUCLEOTIDE SEQUENCE [LARGE SCALE GENOMIC DNA]</scope>
    <source>
        <strain evidence="4">JCM 16548</strain>
    </source>
</reference>
<sequence>MTGSRAVPAALAEAIDLLRCPRCGGAFSLTAATVRCDRGHAFDLARQGYVNLTGAAQPPHADSPAMVAARAELLDSGRYAVLSDALAAASPPAARDVVDVGTGTGHYAAAVLDVRPEARALGLDISVAACRRAARRHPRLAVATADAWGALPVVDDGVDVVLSVFSPRNAVEFARVLRPDGCVITVTPGAHHLAELRGTFGLLGVQEDKEQRLIEVFRAAGLTTADQQLVEQVDPWTADDAVRSILMGPNAFHTRVDQVRAAAAALAWPRPVTLSCVITRWSR</sequence>
<feature type="domain" description="23S rRNA (guanine(745)-N(1))-methyltransferase N-terminal" evidence="2">
    <location>
        <begin position="19"/>
        <end position="52"/>
    </location>
</feature>
<gene>
    <name evidence="3" type="ORF">GCM10022204_27830</name>
</gene>
<dbReference type="InterPro" id="IPR041698">
    <property type="entry name" value="Methyltransf_25"/>
</dbReference>
<dbReference type="InterPro" id="IPR016718">
    <property type="entry name" value="rRNA_m1G-MeTrfase_A_prd"/>
</dbReference>
<dbReference type="SUPFAM" id="SSF53335">
    <property type="entry name" value="S-adenosyl-L-methionine-dependent methyltransferases"/>
    <property type="match status" value="1"/>
</dbReference>
<dbReference type="EMBL" id="BAAAYX010000013">
    <property type="protein sequence ID" value="GAA3708225.1"/>
    <property type="molecule type" value="Genomic_DNA"/>
</dbReference>
<dbReference type="InterPro" id="IPR048647">
    <property type="entry name" value="RlmA_N"/>
</dbReference>
<proteinExistence type="predicted"/>
<dbReference type="Proteomes" id="UP001500051">
    <property type="component" value="Unassembled WGS sequence"/>
</dbReference>
<dbReference type="Gene3D" id="3.40.50.150">
    <property type="entry name" value="Vaccinia Virus protein VP39"/>
    <property type="match status" value="1"/>
</dbReference>
<evidence type="ECO:0000313" key="3">
    <source>
        <dbReference type="EMBL" id="GAA3708225.1"/>
    </source>
</evidence>
<dbReference type="RefSeq" id="WP_344812995.1">
    <property type="nucleotide sequence ID" value="NZ_BAAAYX010000013.1"/>
</dbReference>
<accession>A0ABP7DRN9</accession>
<dbReference type="Pfam" id="PF21302">
    <property type="entry name" value="Zn_ribbon_RlmA"/>
    <property type="match status" value="1"/>
</dbReference>
<dbReference type="Pfam" id="PF13649">
    <property type="entry name" value="Methyltransf_25"/>
    <property type="match status" value="1"/>
</dbReference>
<feature type="domain" description="Methyltransferase" evidence="1">
    <location>
        <begin position="97"/>
        <end position="181"/>
    </location>
</feature>
<dbReference type="PIRSF" id="PIRSF018249">
    <property type="entry name" value="MyrA_prd"/>
    <property type="match status" value="1"/>
</dbReference>
<evidence type="ECO:0008006" key="5">
    <source>
        <dbReference type="Google" id="ProtNLM"/>
    </source>
</evidence>
<evidence type="ECO:0000259" key="2">
    <source>
        <dbReference type="Pfam" id="PF21302"/>
    </source>
</evidence>